<proteinExistence type="inferred from homology"/>
<comment type="caution">
    <text evidence="6">The sequence shown here is derived from an EMBL/GenBank/DDBJ whole genome shotgun (WGS) entry which is preliminary data.</text>
</comment>
<comment type="cofactor">
    <cofactor evidence="5">
        <name>Fe(2+)</name>
        <dbReference type="ChEBI" id="CHEBI:29033"/>
    </cofactor>
    <text evidence="5">Binds 1 Fe(2+) ion per subunit.</text>
</comment>
<keyword evidence="2 5" id="KW-0479">Metal-binding</keyword>
<evidence type="ECO:0000256" key="4">
    <source>
        <dbReference type="ARBA" id="ARBA00023004"/>
    </source>
</evidence>
<name>A0AAW2JT70_SESRA</name>
<accession>A0AAW2JT70</accession>
<dbReference type="PANTHER" id="PTHR10543">
    <property type="entry name" value="BETA-CAROTENE DIOXYGENASE"/>
    <property type="match status" value="1"/>
</dbReference>
<dbReference type="GO" id="GO:0010436">
    <property type="term" value="F:carotenoid dioxygenase activity"/>
    <property type="evidence" value="ECO:0007669"/>
    <property type="project" value="TreeGrafter"/>
</dbReference>
<reference evidence="6" key="2">
    <citation type="journal article" date="2024" name="Plant">
        <title>Genomic evolution and insights into agronomic trait innovations of Sesamum species.</title>
        <authorList>
            <person name="Miao H."/>
            <person name="Wang L."/>
            <person name="Qu L."/>
            <person name="Liu H."/>
            <person name="Sun Y."/>
            <person name="Le M."/>
            <person name="Wang Q."/>
            <person name="Wei S."/>
            <person name="Zheng Y."/>
            <person name="Lin W."/>
            <person name="Duan Y."/>
            <person name="Cao H."/>
            <person name="Xiong S."/>
            <person name="Wang X."/>
            <person name="Wei L."/>
            <person name="Li C."/>
            <person name="Ma Q."/>
            <person name="Ju M."/>
            <person name="Zhao R."/>
            <person name="Li G."/>
            <person name="Mu C."/>
            <person name="Tian Q."/>
            <person name="Mei H."/>
            <person name="Zhang T."/>
            <person name="Gao T."/>
            <person name="Zhang H."/>
        </authorList>
    </citation>
    <scope>NUCLEOTIDE SEQUENCE</scope>
    <source>
        <strain evidence="6">G02</strain>
    </source>
</reference>
<keyword evidence="3 6" id="KW-0223">Dioxygenase</keyword>
<reference evidence="6" key="1">
    <citation type="submission" date="2020-06" db="EMBL/GenBank/DDBJ databases">
        <authorList>
            <person name="Li T."/>
            <person name="Hu X."/>
            <person name="Zhang T."/>
            <person name="Song X."/>
            <person name="Zhang H."/>
            <person name="Dai N."/>
            <person name="Sheng W."/>
            <person name="Hou X."/>
            <person name="Wei L."/>
        </authorList>
    </citation>
    <scope>NUCLEOTIDE SEQUENCE</scope>
    <source>
        <strain evidence="6">G02</strain>
        <tissue evidence="6">Leaf</tissue>
    </source>
</reference>
<feature type="binding site" evidence="5">
    <location>
        <position position="358"/>
    </location>
    <ligand>
        <name>Fe cation</name>
        <dbReference type="ChEBI" id="CHEBI:24875"/>
        <note>catalytic</note>
    </ligand>
</feature>
<evidence type="ECO:0000256" key="2">
    <source>
        <dbReference type="ARBA" id="ARBA00022723"/>
    </source>
</evidence>
<dbReference type="InterPro" id="IPR004294">
    <property type="entry name" value="Carotenoid_Oase"/>
</dbReference>
<gene>
    <name evidence="6" type="ORF">Sradi_6796200</name>
</gene>
<dbReference type="GO" id="GO:0046872">
    <property type="term" value="F:metal ion binding"/>
    <property type="evidence" value="ECO:0007669"/>
    <property type="project" value="UniProtKB-KW"/>
</dbReference>
<keyword evidence="4 5" id="KW-0408">Iron</keyword>
<feature type="binding site" evidence="5">
    <location>
        <position position="293"/>
    </location>
    <ligand>
        <name>Fe cation</name>
        <dbReference type="ChEBI" id="CHEBI:24875"/>
        <note>catalytic</note>
    </ligand>
</feature>
<evidence type="ECO:0000313" key="6">
    <source>
        <dbReference type="EMBL" id="KAL0297441.1"/>
    </source>
</evidence>
<protein>
    <submittedName>
        <fullName evidence="6">Carotenoid cleavage dioxygenase 4, chloroplastic</fullName>
    </submittedName>
</protein>
<dbReference type="GO" id="GO:0016121">
    <property type="term" value="P:carotene catabolic process"/>
    <property type="evidence" value="ECO:0007669"/>
    <property type="project" value="TreeGrafter"/>
</dbReference>
<dbReference type="AlphaFoldDB" id="A0AAW2JT70"/>
<evidence type="ECO:0000256" key="5">
    <source>
        <dbReference type="PIRSR" id="PIRSR604294-1"/>
    </source>
</evidence>
<evidence type="ECO:0000256" key="1">
    <source>
        <dbReference type="ARBA" id="ARBA00006787"/>
    </source>
</evidence>
<dbReference type="EMBL" id="JACGWJ010000032">
    <property type="protein sequence ID" value="KAL0297441.1"/>
    <property type="molecule type" value="Genomic_DNA"/>
</dbReference>
<comment type="similarity">
    <text evidence="1">Belongs to the carotenoid oxygenase family.</text>
</comment>
<dbReference type="GO" id="GO:0009570">
    <property type="term" value="C:chloroplast stroma"/>
    <property type="evidence" value="ECO:0007669"/>
    <property type="project" value="TreeGrafter"/>
</dbReference>
<dbReference type="PANTHER" id="PTHR10543:SF46">
    <property type="entry name" value="CAROTENOID CLEAVAGE DIOXYGENASE 4, CHLOROPLASTIC-RELATED"/>
    <property type="match status" value="1"/>
</dbReference>
<dbReference type="Pfam" id="PF03055">
    <property type="entry name" value="RPE65"/>
    <property type="match status" value="2"/>
</dbReference>
<sequence length="550" mass="61334">MFLPSPHRHSSVLNYHVSSSFRFSAKSPHHPPNYFTPNSSNKLMNHTAQTLDQTLKNQPWPLAHKIIKKKQPSSSLAVIFKTLDDLISNFLDLPLRHSIDPKHVLLGILYRWMNSPTPCEVVEGSLPSCLDGAYIRNGPNPHFIPRGPHHLLDGDGMLHMIRISRGEATFCSRYVKTHKYVVEQEIGYPIFPSVFSSFNGFGASIARSFLTLAKMLTGQFDPIRHGMGVANTSLALFAGHLFALCESDIPYAIKVTPDGDIVTLGRHDFQRSSKGRKYKDVPIYSADRPTLTHDFAVTKSYAIFPDVQIVMNMLWILRGRSPVGVDSGKVPRLGIIPRYAEDDSEMRWIDAPGFNMLHCFNAWEEDGGETIVIVGSNAVKVEQVLERIELAQLTIEKLRINVKSKSLERRPLCPRVLDFAVINPAYAARKTRYIYASVMESKSLVGVVKLDLSLSMVDGGDCTVASRFYGPGWCGGEPFFVAGDPNNPTAEEDDGYLVTYVHNENVGESKFLVMDAKSPMLDIVAVVKLPCWIPCGFHGIFLSESDLNKL</sequence>
<evidence type="ECO:0000256" key="3">
    <source>
        <dbReference type="ARBA" id="ARBA00022964"/>
    </source>
</evidence>
<feature type="binding site" evidence="5">
    <location>
        <position position="538"/>
    </location>
    <ligand>
        <name>Fe cation</name>
        <dbReference type="ChEBI" id="CHEBI:24875"/>
        <note>catalytic</note>
    </ligand>
</feature>
<keyword evidence="3 6" id="KW-0560">Oxidoreductase</keyword>
<organism evidence="6">
    <name type="scientific">Sesamum radiatum</name>
    <name type="common">Black benniseed</name>
    <dbReference type="NCBI Taxonomy" id="300843"/>
    <lineage>
        <taxon>Eukaryota</taxon>
        <taxon>Viridiplantae</taxon>
        <taxon>Streptophyta</taxon>
        <taxon>Embryophyta</taxon>
        <taxon>Tracheophyta</taxon>
        <taxon>Spermatophyta</taxon>
        <taxon>Magnoliopsida</taxon>
        <taxon>eudicotyledons</taxon>
        <taxon>Gunneridae</taxon>
        <taxon>Pentapetalae</taxon>
        <taxon>asterids</taxon>
        <taxon>lamiids</taxon>
        <taxon>Lamiales</taxon>
        <taxon>Pedaliaceae</taxon>
        <taxon>Sesamum</taxon>
    </lineage>
</organism>